<dbReference type="Gene3D" id="3.40.50.720">
    <property type="entry name" value="NAD(P)-binding Rossmann-like Domain"/>
    <property type="match status" value="1"/>
</dbReference>
<evidence type="ECO:0000256" key="2">
    <source>
        <dbReference type="ARBA" id="ARBA00023002"/>
    </source>
</evidence>
<dbReference type="RefSeq" id="WP_056969167.1">
    <property type="nucleotide sequence ID" value="NZ_AYZK01000002.1"/>
</dbReference>
<dbReference type="EMBL" id="AYZK01000002">
    <property type="protein sequence ID" value="KRM87368.1"/>
    <property type="molecule type" value="Genomic_DNA"/>
</dbReference>
<evidence type="ECO:0000313" key="3">
    <source>
        <dbReference type="EMBL" id="KRM87368.1"/>
    </source>
</evidence>
<keyword evidence="4" id="KW-1185">Reference proteome</keyword>
<evidence type="ECO:0000313" key="4">
    <source>
        <dbReference type="Proteomes" id="UP000051789"/>
    </source>
</evidence>
<dbReference type="PRINTS" id="PR00081">
    <property type="entry name" value="GDHRDH"/>
</dbReference>
<organism evidence="3 4">
    <name type="scientific">Lacticaseibacillus thailandensis DSM 22698 = JCM 13996</name>
    <dbReference type="NCBI Taxonomy" id="1423810"/>
    <lineage>
        <taxon>Bacteria</taxon>
        <taxon>Bacillati</taxon>
        <taxon>Bacillota</taxon>
        <taxon>Bacilli</taxon>
        <taxon>Lactobacillales</taxon>
        <taxon>Lactobacillaceae</taxon>
        <taxon>Lacticaseibacillus</taxon>
    </lineage>
</organism>
<dbReference type="SUPFAM" id="SSF51735">
    <property type="entry name" value="NAD(P)-binding Rossmann-fold domains"/>
    <property type="match status" value="1"/>
</dbReference>
<dbReference type="InterPro" id="IPR002347">
    <property type="entry name" value="SDR_fam"/>
</dbReference>
<comment type="similarity">
    <text evidence="1">Belongs to the short-chain dehydrogenases/reductases (SDR) family.</text>
</comment>
<sequence>MVTVTGQRVLVIGGTSGFGQAVAQLALNEGAQVTIIGRTQQHLTAALGKLTGAQGVCLDVADGNQLQSWLADQANFDHVVSTLGGAMGGGFLDHTDDEEVAAVAGKFTTGMRVARRVLPHLNEQGSLTLTAGAGGRPYNASGAVVGNQALMTLVQGLAVEVAPHQRVNAVAPYWTPTGLWRNLSDAEVAAQVEAQAQQIPLGRVGTPTEVATAYLFLMHNHFITGQTIFVDGGVSAL</sequence>
<evidence type="ECO:0000256" key="1">
    <source>
        <dbReference type="ARBA" id="ARBA00006484"/>
    </source>
</evidence>
<dbReference type="GO" id="GO:0016491">
    <property type="term" value="F:oxidoreductase activity"/>
    <property type="evidence" value="ECO:0007669"/>
    <property type="project" value="UniProtKB-KW"/>
</dbReference>
<dbReference type="Pfam" id="PF13561">
    <property type="entry name" value="adh_short_C2"/>
    <property type="match status" value="1"/>
</dbReference>
<gene>
    <name evidence="3" type="ORF">FD19_GL000869</name>
</gene>
<dbReference type="InterPro" id="IPR051122">
    <property type="entry name" value="SDR_DHRS6-like"/>
</dbReference>
<proteinExistence type="inferred from homology"/>
<dbReference type="PANTHER" id="PTHR43477">
    <property type="entry name" value="DIHYDROANTICAPSIN 7-DEHYDROGENASE"/>
    <property type="match status" value="1"/>
</dbReference>
<dbReference type="InterPro" id="IPR036291">
    <property type="entry name" value="NAD(P)-bd_dom_sf"/>
</dbReference>
<keyword evidence="2" id="KW-0560">Oxidoreductase</keyword>
<dbReference type="AlphaFoldDB" id="A0A0R2C6V7"/>
<reference evidence="3 4" key="1">
    <citation type="journal article" date="2015" name="Genome Announc.">
        <title>Expanding the biotechnology potential of lactobacilli through comparative genomics of 213 strains and associated genera.</title>
        <authorList>
            <person name="Sun Z."/>
            <person name="Harris H.M."/>
            <person name="McCann A."/>
            <person name="Guo C."/>
            <person name="Argimon S."/>
            <person name="Zhang W."/>
            <person name="Yang X."/>
            <person name="Jeffery I.B."/>
            <person name="Cooney J.C."/>
            <person name="Kagawa T.F."/>
            <person name="Liu W."/>
            <person name="Song Y."/>
            <person name="Salvetti E."/>
            <person name="Wrobel A."/>
            <person name="Rasinkangas P."/>
            <person name="Parkhill J."/>
            <person name="Rea M.C."/>
            <person name="O'Sullivan O."/>
            <person name="Ritari J."/>
            <person name="Douillard F.P."/>
            <person name="Paul Ross R."/>
            <person name="Yang R."/>
            <person name="Briner A.E."/>
            <person name="Felis G.E."/>
            <person name="de Vos W.M."/>
            <person name="Barrangou R."/>
            <person name="Klaenhammer T.R."/>
            <person name="Caufield P.W."/>
            <person name="Cui Y."/>
            <person name="Zhang H."/>
            <person name="O'Toole P.W."/>
        </authorList>
    </citation>
    <scope>NUCLEOTIDE SEQUENCE [LARGE SCALE GENOMIC DNA]</scope>
    <source>
        <strain evidence="3 4">DSM 22698</strain>
    </source>
</reference>
<comment type="caution">
    <text evidence="3">The sequence shown here is derived from an EMBL/GenBank/DDBJ whole genome shotgun (WGS) entry which is preliminary data.</text>
</comment>
<protein>
    <submittedName>
        <fullName evidence="3">Short-chain dehydrogenase oxidoreductase</fullName>
    </submittedName>
</protein>
<dbReference type="Proteomes" id="UP000051789">
    <property type="component" value="Unassembled WGS sequence"/>
</dbReference>
<dbReference type="PANTHER" id="PTHR43477:SF1">
    <property type="entry name" value="DIHYDROANTICAPSIN 7-DEHYDROGENASE"/>
    <property type="match status" value="1"/>
</dbReference>
<accession>A0A0R2C6V7</accession>
<dbReference type="STRING" id="1423810.FD19_GL000869"/>
<name>A0A0R2C6V7_9LACO</name>
<dbReference type="PATRIC" id="fig|1423810.4.peg.896"/>